<organism evidence="7 8">
    <name type="scientific">Gopherus agassizii</name>
    <name type="common">Agassiz's desert tortoise</name>
    <dbReference type="NCBI Taxonomy" id="38772"/>
    <lineage>
        <taxon>Eukaryota</taxon>
        <taxon>Metazoa</taxon>
        <taxon>Chordata</taxon>
        <taxon>Craniata</taxon>
        <taxon>Vertebrata</taxon>
        <taxon>Euteleostomi</taxon>
        <taxon>Archelosauria</taxon>
        <taxon>Testudinata</taxon>
        <taxon>Testudines</taxon>
        <taxon>Cryptodira</taxon>
        <taxon>Durocryptodira</taxon>
        <taxon>Testudinoidea</taxon>
        <taxon>Testudinidae</taxon>
        <taxon>Gopherus</taxon>
    </lineage>
</organism>
<dbReference type="GO" id="GO:0016020">
    <property type="term" value="C:membrane"/>
    <property type="evidence" value="ECO:0007669"/>
    <property type="project" value="UniProtKB-SubCell"/>
</dbReference>
<feature type="domain" description="STAS" evidence="6">
    <location>
        <begin position="505"/>
        <end position="700"/>
    </location>
</feature>
<feature type="transmembrane region" description="Helical" evidence="5">
    <location>
        <begin position="272"/>
        <end position="290"/>
    </location>
</feature>
<dbReference type="PANTHER" id="PTHR11814">
    <property type="entry name" value="SULFATE TRANSPORTER"/>
    <property type="match status" value="1"/>
</dbReference>
<dbReference type="NCBIfam" id="TIGR00815">
    <property type="entry name" value="sulP"/>
    <property type="match status" value="1"/>
</dbReference>
<accession>A0A452ISU4</accession>
<evidence type="ECO:0000256" key="4">
    <source>
        <dbReference type="ARBA" id="ARBA00023136"/>
    </source>
</evidence>
<reference evidence="7" key="2">
    <citation type="submission" date="2025-08" db="UniProtKB">
        <authorList>
            <consortium name="Ensembl"/>
        </authorList>
    </citation>
    <scope>IDENTIFICATION</scope>
</reference>
<dbReference type="InterPro" id="IPR011547">
    <property type="entry name" value="SLC26A/SulP_dom"/>
</dbReference>
<keyword evidence="3 5" id="KW-1133">Transmembrane helix</keyword>
<dbReference type="Gene3D" id="3.30.750.24">
    <property type="entry name" value="STAS domain"/>
    <property type="match status" value="1"/>
</dbReference>
<feature type="transmembrane region" description="Helical" evidence="5">
    <location>
        <begin position="454"/>
        <end position="483"/>
    </location>
</feature>
<feature type="transmembrane region" description="Helical" evidence="5">
    <location>
        <begin position="78"/>
        <end position="105"/>
    </location>
</feature>
<feature type="transmembrane region" description="Helical" evidence="5">
    <location>
        <begin position="111"/>
        <end position="131"/>
    </location>
</feature>
<dbReference type="InterPro" id="IPR002645">
    <property type="entry name" value="STAS_dom"/>
</dbReference>
<sequence>MEQSELRRRPWASQCSPELSPHLWLPDPSRCSCAAAKSLLFQFLPILGWLPRYPVRDWLLGDIISGFSVGIMHLPQGLAYALLAGVPPVTGLYSSFYPVFLYFLFGTSRHISVGPFAVISVMIGSVTGSLMPNSNFMDPVNGTNETVLNEARRDSARVELVATLTVLVGVFQMALGMLQFGFVVTYLSEPLVRGYTTAAAVQVLVSQLKYVFGVEVAEQSGPLSMFTTFIEICTKLPQTNVGTLVTSLIAMAAILAVKMLSAKFASKLPMPIPIELITIIVSTGISYGAGLKAKFGISVVGDIPSGMKPPVVPNVSYFGQVVGNAFAIAVVGYAICISLGKIFALKHGYKVNSNQELIALGICNFVGGFFQCFSISCSMSRTLVQETTGGNSQVAGVIASLVILVTILKIGQLFQDLPKAILAAIIIVNLKGMFKQFTDMRTLWRSNRIDLLIWLVTFVATLLLNLDMGLGVSVAFALLTVIFRTQMPHYSILGQVSSTDIYRDVVEYNKEIPGVKIFRSSATVYFANAELYAEALKEKSGINVDYLIGKKKKALKKQKKQCSLRNAIISFDGGALFSSPQELGSDCNGSGPAVADSSGSMIELEPQASSTPKATLESLGLKKPDLHSLILDFTPVNFVDTVCIKILKNIFRDFQEIEVDVFLVGCHASVIDQLEKGNFFSQTITKHHLFASVHDAITYVTRGQGQSMPKPVTVSTSVNRLLDL</sequence>
<dbReference type="Proteomes" id="UP000291020">
    <property type="component" value="Unassembled WGS sequence"/>
</dbReference>
<dbReference type="PROSITE" id="PS50801">
    <property type="entry name" value="STAS"/>
    <property type="match status" value="1"/>
</dbReference>
<comment type="subcellular location">
    <subcellularLocation>
        <location evidence="1">Membrane</location>
        <topology evidence="1">Multi-pass membrane protein</topology>
    </subcellularLocation>
</comment>
<reference evidence="7" key="3">
    <citation type="submission" date="2025-09" db="UniProtKB">
        <authorList>
            <consortium name="Ensembl"/>
        </authorList>
    </citation>
    <scope>IDENTIFICATION</scope>
</reference>
<dbReference type="CDD" id="cd07042">
    <property type="entry name" value="STAS_SulP_like_sulfate_transporter"/>
    <property type="match status" value="1"/>
</dbReference>
<keyword evidence="4 5" id="KW-0472">Membrane</keyword>
<feature type="transmembrane region" description="Helical" evidence="5">
    <location>
        <begin position="317"/>
        <end position="345"/>
    </location>
</feature>
<reference evidence="8" key="1">
    <citation type="journal article" date="2017" name="PLoS ONE">
        <title>The Agassiz's desert tortoise genome provides a resource for the conservation of a threatened species.</title>
        <authorList>
            <person name="Tollis M."/>
            <person name="DeNardo D.F."/>
            <person name="Cornelius J.A."/>
            <person name="Dolby G.A."/>
            <person name="Edwards T."/>
            <person name="Henen B.T."/>
            <person name="Karl A.E."/>
            <person name="Murphy R.W."/>
            <person name="Kusumi K."/>
        </authorList>
    </citation>
    <scope>NUCLEOTIDE SEQUENCE [LARGE SCALE GENOMIC DNA]</scope>
</reference>
<name>A0A452ISU4_9SAUR</name>
<keyword evidence="8" id="KW-1185">Reference proteome</keyword>
<evidence type="ECO:0000256" key="2">
    <source>
        <dbReference type="ARBA" id="ARBA00022692"/>
    </source>
</evidence>
<evidence type="ECO:0000313" key="7">
    <source>
        <dbReference type="Ensembl" id="ENSGAGP00000031102.1"/>
    </source>
</evidence>
<protein>
    <recommendedName>
        <fullName evidence="6">STAS domain-containing protein</fullName>
    </recommendedName>
</protein>
<dbReference type="GO" id="GO:0055085">
    <property type="term" value="P:transmembrane transport"/>
    <property type="evidence" value="ECO:0007669"/>
    <property type="project" value="InterPro"/>
</dbReference>
<evidence type="ECO:0000259" key="6">
    <source>
        <dbReference type="PROSITE" id="PS50801"/>
    </source>
</evidence>
<evidence type="ECO:0000313" key="8">
    <source>
        <dbReference type="Proteomes" id="UP000291020"/>
    </source>
</evidence>
<dbReference type="Pfam" id="PF01740">
    <property type="entry name" value="STAS"/>
    <property type="match status" value="1"/>
</dbReference>
<proteinExistence type="predicted"/>
<evidence type="ECO:0000256" key="1">
    <source>
        <dbReference type="ARBA" id="ARBA00004141"/>
    </source>
</evidence>
<dbReference type="Pfam" id="PF00916">
    <property type="entry name" value="Sulfate_transp"/>
    <property type="match status" value="1"/>
</dbReference>
<dbReference type="AlphaFoldDB" id="A0A452ISU4"/>
<dbReference type="Ensembl" id="ENSGAGT00000035268.1">
    <property type="protein sequence ID" value="ENSGAGP00000031102.1"/>
    <property type="gene ID" value="ENSGAGG00000022344.1"/>
</dbReference>
<feature type="transmembrane region" description="Helical" evidence="5">
    <location>
        <begin position="160"/>
        <end position="187"/>
    </location>
</feature>
<dbReference type="SUPFAM" id="SSF52091">
    <property type="entry name" value="SpoIIaa-like"/>
    <property type="match status" value="1"/>
</dbReference>
<dbReference type="InterPro" id="IPR036513">
    <property type="entry name" value="STAS_dom_sf"/>
</dbReference>
<dbReference type="InterPro" id="IPR001902">
    <property type="entry name" value="SLC26A/SulP_fam"/>
</dbReference>
<keyword evidence="2 5" id="KW-0812">Transmembrane</keyword>
<feature type="transmembrane region" description="Helical" evidence="5">
    <location>
        <begin position="357"/>
        <end position="381"/>
    </location>
</feature>
<evidence type="ECO:0000256" key="3">
    <source>
        <dbReference type="ARBA" id="ARBA00022989"/>
    </source>
</evidence>
<feature type="transmembrane region" description="Helical" evidence="5">
    <location>
        <begin position="393"/>
        <end position="410"/>
    </location>
</feature>
<evidence type="ECO:0000256" key="5">
    <source>
        <dbReference type="SAM" id="Phobius"/>
    </source>
</evidence>
<feature type="transmembrane region" description="Helical" evidence="5">
    <location>
        <begin position="241"/>
        <end position="260"/>
    </location>
</feature>